<protein>
    <submittedName>
        <fullName evidence="2">ASCH domain-containing protein</fullName>
    </submittedName>
</protein>
<organism evidence="2 3">
    <name type="scientific">Mesorhizobium zhangyense</name>
    <dbReference type="NCBI Taxonomy" id="1776730"/>
    <lineage>
        <taxon>Bacteria</taxon>
        <taxon>Pseudomonadati</taxon>
        <taxon>Pseudomonadota</taxon>
        <taxon>Alphaproteobacteria</taxon>
        <taxon>Hyphomicrobiales</taxon>
        <taxon>Phyllobacteriaceae</taxon>
        <taxon>Mesorhizobium</taxon>
    </lineage>
</organism>
<proteinExistence type="predicted"/>
<comment type="caution">
    <text evidence="2">The sequence shown here is derived from an EMBL/GenBank/DDBJ whole genome shotgun (WGS) entry which is preliminary data.</text>
</comment>
<dbReference type="EMBL" id="JAAKZG010000002">
    <property type="protein sequence ID" value="NGN40744.1"/>
    <property type="molecule type" value="Genomic_DNA"/>
</dbReference>
<sequence>MQALGVVPRLFPLIETGQKTSTIRWRETRIEPGYMRYVCDGEATKTAIVWVVRCTDLPLSQAAAFVGREADWPKDVMLEGMREHYPEIEWTDVVQIVEHLTPAETAGRPDFPA</sequence>
<dbReference type="AlphaFoldDB" id="A0A7C9V586"/>
<evidence type="ECO:0000313" key="3">
    <source>
        <dbReference type="Proteomes" id="UP000481252"/>
    </source>
</evidence>
<dbReference type="InterPro" id="IPR007374">
    <property type="entry name" value="ASCH_domain"/>
</dbReference>
<gene>
    <name evidence="2" type="ORF">G6N74_06680</name>
</gene>
<accession>A0A7C9V586</accession>
<evidence type="ECO:0000313" key="2">
    <source>
        <dbReference type="EMBL" id="NGN40744.1"/>
    </source>
</evidence>
<feature type="domain" description="ASCH" evidence="1">
    <location>
        <begin position="6"/>
        <end position="96"/>
    </location>
</feature>
<dbReference type="SUPFAM" id="SSF88697">
    <property type="entry name" value="PUA domain-like"/>
    <property type="match status" value="1"/>
</dbReference>
<name>A0A7C9V586_9HYPH</name>
<dbReference type="Proteomes" id="UP000481252">
    <property type="component" value="Unassembled WGS sequence"/>
</dbReference>
<dbReference type="Pfam" id="PF04266">
    <property type="entry name" value="ASCH"/>
    <property type="match status" value="1"/>
</dbReference>
<evidence type="ECO:0000259" key="1">
    <source>
        <dbReference type="Pfam" id="PF04266"/>
    </source>
</evidence>
<reference evidence="2 3" key="1">
    <citation type="submission" date="2020-02" db="EMBL/GenBank/DDBJ databases">
        <title>Genome sequence of the type strain CGMCC 1.15528 of Mesorhizobium zhangyense.</title>
        <authorList>
            <person name="Gao J."/>
            <person name="Sun J."/>
        </authorList>
    </citation>
    <scope>NUCLEOTIDE SEQUENCE [LARGE SCALE GENOMIC DNA]</scope>
    <source>
        <strain evidence="2 3">CGMCC 1.15528</strain>
    </source>
</reference>
<keyword evidence="3" id="KW-1185">Reference proteome</keyword>
<dbReference type="InterPro" id="IPR015947">
    <property type="entry name" value="PUA-like_sf"/>
</dbReference>